<protein>
    <submittedName>
        <fullName evidence="3">Glycosyl transferase</fullName>
    </submittedName>
</protein>
<dbReference type="Gene3D" id="3.40.50.2000">
    <property type="entry name" value="Glycogen Phosphorylase B"/>
    <property type="match status" value="2"/>
</dbReference>
<gene>
    <name evidence="3" type="ORF">GCM10011444_13380</name>
</gene>
<sequence length="365" mass="42282">MTYRICILIERLNGGGAERSAGLLSIILTELGHNVALITLFDDIAYPYKGELINLGAYKNESTSSLNKYYRYKQLYREIKERQFDIVLDFRMKNFPLRELILNKIVFRTNMINMVRHFNLKWYFPNPILLSKYLYKRYLSINTVSKTIQKEIEKKFSFSNVSTIYSPVDISYIKNKAQETITITDDYVIALGRLNVIKQFDKLLEAYKNSVLPSQNTKLYIIGSGPEKNALQTKIKRLNLQDKVHLLAFQNNPFPYLASAKFLIMSSLGEGFPRVLIESLACETPIISFDCKSGPNEIIIDRKNGLLIENQNFEALTNAMNEMYTDNTLYKICKVNALDSIQSFSMNQTSVKWNKYITELMESRF</sequence>
<evidence type="ECO:0000313" key="4">
    <source>
        <dbReference type="Proteomes" id="UP000624701"/>
    </source>
</evidence>
<dbReference type="CDD" id="cd03811">
    <property type="entry name" value="GT4_GT28_WabH-like"/>
    <property type="match status" value="1"/>
</dbReference>
<dbReference type="Proteomes" id="UP000624701">
    <property type="component" value="Unassembled WGS sequence"/>
</dbReference>
<evidence type="ECO:0000259" key="2">
    <source>
        <dbReference type="Pfam" id="PF13439"/>
    </source>
</evidence>
<evidence type="ECO:0000313" key="3">
    <source>
        <dbReference type="EMBL" id="GGI57029.1"/>
    </source>
</evidence>
<dbReference type="GO" id="GO:0016740">
    <property type="term" value="F:transferase activity"/>
    <property type="evidence" value="ECO:0007669"/>
    <property type="project" value="UniProtKB-KW"/>
</dbReference>
<feature type="domain" description="Glycosyl transferase family 1" evidence="1">
    <location>
        <begin position="175"/>
        <end position="337"/>
    </location>
</feature>
<proteinExistence type="predicted"/>
<name>A0ABQ2BXT0_9FLAO</name>
<dbReference type="EMBL" id="BMDQ01000001">
    <property type="protein sequence ID" value="GGI57029.1"/>
    <property type="molecule type" value="Genomic_DNA"/>
</dbReference>
<dbReference type="Pfam" id="PF00534">
    <property type="entry name" value="Glycos_transf_1"/>
    <property type="match status" value="1"/>
</dbReference>
<feature type="domain" description="Glycosyltransferase subfamily 4-like N-terminal" evidence="2">
    <location>
        <begin position="15"/>
        <end position="171"/>
    </location>
</feature>
<organism evidence="3 4">
    <name type="scientific">Winogradskyella haliclonae</name>
    <dbReference type="NCBI Taxonomy" id="2048558"/>
    <lineage>
        <taxon>Bacteria</taxon>
        <taxon>Pseudomonadati</taxon>
        <taxon>Bacteroidota</taxon>
        <taxon>Flavobacteriia</taxon>
        <taxon>Flavobacteriales</taxon>
        <taxon>Flavobacteriaceae</taxon>
        <taxon>Winogradskyella</taxon>
    </lineage>
</organism>
<accession>A0ABQ2BXT0</accession>
<dbReference type="Pfam" id="PF13439">
    <property type="entry name" value="Glyco_transf_4"/>
    <property type="match status" value="1"/>
</dbReference>
<keyword evidence="4" id="KW-1185">Reference proteome</keyword>
<keyword evidence="3" id="KW-0808">Transferase</keyword>
<dbReference type="SUPFAM" id="SSF53756">
    <property type="entry name" value="UDP-Glycosyltransferase/glycogen phosphorylase"/>
    <property type="match status" value="1"/>
</dbReference>
<dbReference type="InterPro" id="IPR028098">
    <property type="entry name" value="Glyco_trans_4-like_N"/>
</dbReference>
<dbReference type="PANTHER" id="PTHR12526">
    <property type="entry name" value="GLYCOSYLTRANSFERASE"/>
    <property type="match status" value="1"/>
</dbReference>
<dbReference type="RefSeq" id="WP_188373913.1">
    <property type="nucleotide sequence ID" value="NZ_BMDQ01000001.1"/>
</dbReference>
<evidence type="ECO:0000259" key="1">
    <source>
        <dbReference type="Pfam" id="PF00534"/>
    </source>
</evidence>
<reference evidence="4" key="1">
    <citation type="journal article" date="2019" name="Int. J. Syst. Evol. Microbiol.">
        <title>The Global Catalogue of Microorganisms (GCM) 10K type strain sequencing project: providing services to taxonomists for standard genome sequencing and annotation.</title>
        <authorList>
            <consortium name="The Broad Institute Genomics Platform"/>
            <consortium name="The Broad Institute Genome Sequencing Center for Infectious Disease"/>
            <person name="Wu L."/>
            <person name="Ma J."/>
        </authorList>
    </citation>
    <scope>NUCLEOTIDE SEQUENCE [LARGE SCALE GENOMIC DNA]</scope>
    <source>
        <strain evidence="4">CCM 8681</strain>
    </source>
</reference>
<dbReference type="InterPro" id="IPR001296">
    <property type="entry name" value="Glyco_trans_1"/>
</dbReference>
<dbReference type="PANTHER" id="PTHR12526:SF630">
    <property type="entry name" value="GLYCOSYLTRANSFERASE"/>
    <property type="match status" value="1"/>
</dbReference>
<comment type="caution">
    <text evidence="3">The sequence shown here is derived from an EMBL/GenBank/DDBJ whole genome shotgun (WGS) entry which is preliminary data.</text>
</comment>